<evidence type="ECO:0000313" key="4">
    <source>
        <dbReference type="Proteomes" id="UP000499080"/>
    </source>
</evidence>
<dbReference type="Proteomes" id="UP000499080">
    <property type="component" value="Unassembled WGS sequence"/>
</dbReference>
<proteinExistence type="predicted"/>
<feature type="compositionally biased region" description="Basic residues" evidence="1">
    <location>
        <begin position="84"/>
        <end position="93"/>
    </location>
</feature>
<comment type="caution">
    <text evidence="3">The sequence shown here is derived from an EMBL/GenBank/DDBJ whole genome shotgun (WGS) entry which is preliminary data.</text>
</comment>
<gene>
    <name evidence="3" type="ORF">AVEN_166732_1</name>
    <name evidence="2" type="ORF">AVEN_89351_1</name>
</gene>
<evidence type="ECO:0000313" key="3">
    <source>
        <dbReference type="EMBL" id="GBO44127.1"/>
    </source>
</evidence>
<dbReference type="EMBL" id="BGPR01070748">
    <property type="protein sequence ID" value="GBO44126.1"/>
    <property type="molecule type" value="Genomic_DNA"/>
</dbReference>
<reference evidence="3 4" key="1">
    <citation type="journal article" date="2019" name="Sci. Rep.">
        <title>Orb-weaving spider Araneus ventricosus genome elucidates the spidroin gene catalogue.</title>
        <authorList>
            <person name="Kono N."/>
            <person name="Nakamura H."/>
            <person name="Ohtoshi R."/>
            <person name="Moran D.A.P."/>
            <person name="Shinohara A."/>
            <person name="Yoshida Y."/>
            <person name="Fujiwara M."/>
            <person name="Mori M."/>
            <person name="Tomita M."/>
            <person name="Arakawa K."/>
        </authorList>
    </citation>
    <scope>NUCLEOTIDE SEQUENCE [LARGE SCALE GENOMIC DNA]</scope>
</reference>
<name>A0A4Y2X7I3_ARAVE</name>
<protein>
    <submittedName>
        <fullName evidence="3">Uncharacterized protein</fullName>
    </submittedName>
</protein>
<evidence type="ECO:0000256" key="1">
    <source>
        <dbReference type="SAM" id="MobiDB-lite"/>
    </source>
</evidence>
<accession>A0A4Y2X7I3</accession>
<organism evidence="3 4">
    <name type="scientific">Araneus ventricosus</name>
    <name type="common">Orbweaver spider</name>
    <name type="synonym">Epeira ventricosa</name>
    <dbReference type="NCBI Taxonomy" id="182803"/>
    <lineage>
        <taxon>Eukaryota</taxon>
        <taxon>Metazoa</taxon>
        <taxon>Ecdysozoa</taxon>
        <taxon>Arthropoda</taxon>
        <taxon>Chelicerata</taxon>
        <taxon>Arachnida</taxon>
        <taxon>Araneae</taxon>
        <taxon>Araneomorphae</taxon>
        <taxon>Entelegynae</taxon>
        <taxon>Araneoidea</taxon>
        <taxon>Araneidae</taxon>
        <taxon>Araneus</taxon>
    </lineage>
</organism>
<sequence length="93" mass="10664">MTRPGKKFNKPFSKLSYCVANLLKKKTNKCGRSVYSHGIAGVPVDIEEFLRDRQVRNYPRDSEQSDHQNHTAGRHPTRADKICNHSHAHHSKV</sequence>
<feature type="region of interest" description="Disordered" evidence="1">
    <location>
        <begin position="55"/>
        <end position="93"/>
    </location>
</feature>
<dbReference type="EMBL" id="BGPR01070749">
    <property type="protein sequence ID" value="GBO44127.1"/>
    <property type="molecule type" value="Genomic_DNA"/>
</dbReference>
<feature type="compositionally biased region" description="Basic and acidic residues" evidence="1">
    <location>
        <begin position="55"/>
        <end position="69"/>
    </location>
</feature>
<dbReference type="AlphaFoldDB" id="A0A4Y2X7I3"/>
<evidence type="ECO:0000313" key="2">
    <source>
        <dbReference type="EMBL" id="GBO44126.1"/>
    </source>
</evidence>
<keyword evidence="4" id="KW-1185">Reference proteome</keyword>